<evidence type="ECO:0000256" key="6">
    <source>
        <dbReference type="ARBA" id="ARBA00022692"/>
    </source>
</evidence>
<dbReference type="RefSeq" id="WP_044226224.1">
    <property type="nucleotide sequence ID" value="NZ_JRYR02000001.1"/>
</dbReference>
<keyword evidence="13" id="KW-1185">Reference proteome</keyword>
<dbReference type="Proteomes" id="UP000179797">
    <property type="component" value="Unassembled WGS sequence"/>
</dbReference>
<evidence type="ECO:0000259" key="11">
    <source>
        <dbReference type="PROSITE" id="PS52015"/>
    </source>
</evidence>
<comment type="caution">
    <text evidence="12">The sequence shown here is derived from an EMBL/GenBank/DDBJ whole genome shotgun (WGS) entry which is preliminary data.</text>
</comment>
<dbReference type="Pfam" id="PF03544">
    <property type="entry name" value="TonB_C"/>
    <property type="match status" value="1"/>
</dbReference>
<dbReference type="PROSITE" id="PS52015">
    <property type="entry name" value="TONB_CTD"/>
    <property type="match status" value="1"/>
</dbReference>
<evidence type="ECO:0000256" key="1">
    <source>
        <dbReference type="ARBA" id="ARBA00004383"/>
    </source>
</evidence>
<dbReference type="PANTHER" id="PTHR33446:SF2">
    <property type="entry name" value="PROTEIN TONB"/>
    <property type="match status" value="1"/>
</dbReference>
<evidence type="ECO:0000256" key="4">
    <source>
        <dbReference type="ARBA" id="ARBA00022475"/>
    </source>
</evidence>
<keyword evidence="8 10" id="KW-1133">Transmembrane helix</keyword>
<evidence type="ECO:0000256" key="2">
    <source>
        <dbReference type="ARBA" id="ARBA00006555"/>
    </source>
</evidence>
<dbReference type="InterPro" id="IPR003538">
    <property type="entry name" value="TonB"/>
</dbReference>
<dbReference type="GO" id="GO:0015031">
    <property type="term" value="P:protein transport"/>
    <property type="evidence" value="ECO:0007669"/>
    <property type="project" value="UniProtKB-KW"/>
</dbReference>
<reference evidence="12 13" key="1">
    <citation type="journal article" date="2012" name="Int. J. Syst. Evol. Microbiol.">
        <title>Flammeovirga pacifica sp. nov., isolated from deep-sea sediment.</title>
        <authorList>
            <person name="Xu H."/>
            <person name="Fu Y."/>
            <person name="Yang N."/>
            <person name="Ding Z."/>
            <person name="Lai Q."/>
            <person name="Zeng R."/>
        </authorList>
    </citation>
    <scope>NUCLEOTIDE SEQUENCE [LARGE SCALE GENOMIC DNA]</scope>
    <source>
        <strain evidence="13">DSM 24597 / LMG 26175 / WPAGA1</strain>
    </source>
</reference>
<proteinExistence type="inferred from homology"/>
<evidence type="ECO:0000256" key="7">
    <source>
        <dbReference type="ARBA" id="ARBA00022927"/>
    </source>
</evidence>
<evidence type="ECO:0000256" key="9">
    <source>
        <dbReference type="ARBA" id="ARBA00023136"/>
    </source>
</evidence>
<evidence type="ECO:0000256" key="3">
    <source>
        <dbReference type="ARBA" id="ARBA00022448"/>
    </source>
</evidence>
<keyword evidence="7" id="KW-0653">Protein transport</keyword>
<dbReference type="PRINTS" id="PR01374">
    <property type="entry name" value="TONBPROTEIN"/>
</dbReference>
<comment type="similarity">
    <text evidence="2">Belongs to the TonB family.</text>
</comment>
<keyword evidence="6 10" id="KW-0812">Transmembrane</keyword>
<dbReference type="AlphaFoldDB" id="A0A1S1Z216"/>
<dbReference type="InterPro" id="IPR037682">
    <property type="entry name" value="TonB_C"/>
</dbReference>
<keyword evidence="9 10" id="KW-0472">Membrane</keyword>
<dbReference type="PANTHER" id="PTHR33446">
    <property type="entry name" value="PROTEIN TONB-RELATED"/>
    <property type="match status" value="1"/>
</dbReference>
<dbReference type="GO" id="GO:0030288">
    <property type="term" value="C:outer membrane-bounded periplasmic space"/>
    <property type="evidence" value="ECO:0007669"/>
    <property type="project" value="InterPro"/>
</dbReference>
<dbReference type="GO" id="GO:0015891">
    <property type="term" value="P:siderophore transport"/>
    <property type="evidence" value="ECO:0007669"/>
    <property type="project" value="InterPro"/>
</dbReference>
<accession>A0A1S1Z216</accession>
<dbReference type="GO" id="GO:0055085">
    <property type="term" value="P:transmembrane transport"/>
    <property type="evidence" value="ECO:0007669"/>
    <property type="project" value="InterPro"/>
</dbReference>
<evidence type="ECO:0000256" key="10">
    <source>
        <dbReference type="SAM" id="Phobius"/>
    </source>
</evidence>
<sequence length="270" mass="30701">MIEILKTIGLEGVLIIFVVTLIGLVQTFRIIIRKREETPPEDRQDLQKKYDSVNLNKFTNFFRLIGISITMVTVFAAFETPTPNTVIMTLENYKSIDESEYDSIIAIDIIKPLPKPVPKFIPENIEVVEEDDIPDVEFDIPEFVEGEAIEVVEDDYTAESDEKVEEEILDIVQKTAEFPGGLGKFYKFLGKNIKYPRQAQRMNVTGKVYVQFVIGKDGSITDMKVVKGLGAGLDEEALRVLKLSPKWSPAEQRGRIVRQRMVIPISFKLN</sequence>
<keyword evidence="5" id="KW-0997">Cell inner membrane</keyword>
<evidence type="ECO:0000256" key="5">
    <source>
        <dbReference type="ARBA" id="ARBA00022519"/>
    </source>
</evidence>
<evidence type="ECO:0000313" key="13">
    <source>
        <dbReference type="Proteomes" id="UP000179797"/>
    </source>
</evidence>
<dbReference type="OrthoDB" id="9812355at2"/>
<dbReference type="InterPro" id="IPR006260">
    <property type="entry name" value="TonB/TolA_C"/>
</dbReference>
<gene>
    <name evidence="12" type="ORF">NH26_13495</name>
</gene>
<dbReference type="GO" id="GO:0098797">
    <property type="term" value="C:plasma membrane protein complex"/>
    <property type="evidence" value="ECO:0007669"/>
    <property type="project" value="TreeGrafter"/>
</dbReference>
<keyword evidence="4" id="KW-1003">Cell membrane</keyword>
<dbReference type="NCBIfam" id="TIGR01352">
    <property type="entry name" value="tonB_Cterm"/>
    <property type="match status" value="1"/>
</dbReference>
<protein>
    <recommendedName>
        <fullName evidence="11">TonB C-terminal domain-containing protein</fullName>
    </recommendedName>
</protein>
<feature type="transmembrane region" description="Helical" evidence="10">
    <location>
        <begin position="58"/>
        <end position="78"/>
    </location>
</feature>
<organism evidence="12 13">
    <name type="scientific">Flammeovirga pacifica</name>
    <dbReference type="NCBI Taxonomy" id="915059"/>
    <lineage>
        <taxon>Bacteria</taxon>
        <taxon>Pseudomonadati</taxon>
        <taxon>Bacteroidota</taxon>
        <taxon>Cytophagia</taxon>
        <taxon>Cytophagales</taxon>
        <taxon>Flammeovirgaceae</taxon>
        <taxon>Flammeovirga</taxon>
    </lineage>
</organism>
<name>A0A1S1Z216_FLAPC</name>
<evidence type="ECO:0000313" key="12">
    <source>
        <dbReference type="EMBL" id="OHX67282.1"/>
    </source>
</evidence>
<dbReference type="InterPro" id="IPR051045">
    <property type="entry name" value="TonB-dependent_transducer"/>
</dbReference>
<keyword evidence="3" id="KW-0813">Transport</keyword>
<evidence type="ECO:0000256" key="8">
    <source>
        <dbReference type="ARBA" id="ARBA00022989"/>
    </source>
</evidence>
<dbReference type="EMBL" id="JRYR02000001">
    <property type="protein sequence ID" value="OHX67282.1"/>
    <property type="molecule type" value="Genomic_DNA"/>
</dbReference>
<feature type="domain" description="TonB C-terminal" evidence="11">
    <location>
        <begin position="180"/>
        <end position="270"/>
    </location>
</feature>
<dbReference type="Gene3D" id="3.30.1150.10">
    <property type="match status" value="1"/>
</dbReference>
<dbReference type="STRING" id="915059.NH26_13495"/>
<comment type="subcellular location">
    <subcellularLocation>
        <location evidence="1">Cell inner membrane</location>
        <topology evidence="1">Single-pass membrane protein</topology>
        <orientation evidence="1">Periplasmic side</orientation>
    </subcellularLocation>
</comment>
<dbReference type="GO" id="GO:0031992">
    <property type="term" value="F:energy transducer activity"/>
    <property type="evidence" value="ECO:0007669"/>
    <property type="project" value="InterPro"/>
</dbReference>
<feature type="transmembrane region" description="Helical" evidence="10">
    <location>
        <begin position="12"/>
        <end position="32"/>
    </location>
</feature>
<dbReference type="SUPFAM" id="SSF74653">
    <property type="entry name" value="TolA/TonB C-terminal domain"/>
    <property type="match status" value="1"/>
</dbReference>